<accession>A0A645DAD4</accession>
<sequence>MNPNDTITGKKITISFQTIMSGKEKTLAFPIPMDWSTVSNDVKTEQSNQDGETVLVPGEKLFEIMDGFTITGVGYIEEQLHIQLYTPNRHIFDDHSSLYLQNADGTKINCNPIYRGGYNTGDPEIERSADYVEYVFDVPQDSLSKYQLFGDFYSAKTRVDGNWSITFPLVND</sequence>
<protein>
    <submittedName>
        <fullName evidence="1">Uncharacterized protein</fullName>
    </submittedName>
</protein>
<gene>
    <name evidence="1" type="ORF">SDC9_133244</name>
</gene>
<proteinExistence type="predicted"/>
<comment type="caution">
    <text evidence="1">The sequence shown here is derived from an EMBL/GenBank/DDBJ whole genome shotgun (WGS) entry which is preliminary data.</text>
</comment>
<dbReference type="AlphaFoldDB" id="A0A645DAD4"/>
<name>A0A645DAD4_9ZZZZ</name>
<evidence type="ECO:0000313" key="1">
    <source>
        <dbReference type="EMBL" id="MPM86159.1"/>
    </source>
</evidence>
<reference evidence="1" key="1">
    <citation type="submission" date="2019-08" db="EMBL/GenBank/DDBJ databases">
        <authorList>
            <person name="Kucharzyk K."/>
            <person name="Murdoch R.W."/>
            <person name="Higgins S."/>
            <person name="Loffler F."/>
        </authorList>
    </citation>
    <scope>NUCLEOTIDE SEQUENCE</scope>
</reference>
<dbReference type="EMBL" id="VSSQ01034271">
    <property type="protein sequence ID" value="MPM86159.1"/>
    <property type="molecule type" value="Genomic_DNA"/>
</dbReference>
<organism evidence="1">
    <name type="scientific">bioreactor metagenome</name>
    <dbReference type="NCBI Taxonomy" id="1076179"/>
    <lineage>
        <taxon>unclassified sequences</taxon>
        <taxon>metagenomes</taxon>
        <taxon>ecological metagenomes</taxon>
    </lineage>
</organism>